<evidence type="ECO:0000259" key="2">
    <source>
        <dbReference type="Pfam" id="PF07833"/>
    </source>
</evidence>
<dbReference type="Pfam" id="PF07833">
    <property type="entry name" value="Cu_amine_oxidN1"/>
    <property type="match status" value="1"/>
</dbReference>
<dbReference type="AlphaFoldDB" id="A0A9J6ZEP7"/>
<dbReference type="KEGG" id="plig:NAG76_22490"/>
<dbReference type="EMBL" id="CP097899">
    <property type="protein sequence ID" value="URN94549.1"/>
    <property type="molecule type" value="Genomic_DNA"/>
</dbReference>
<proteinExistence type="predicted"/>
<feature type="signal peptide" evidence="1">
    <location>
        <begin position="1"/>
        <end position="25"/>
    </location>
</feature>
<name>A0A9J6ZEP7_9BACL</name>
<evidence type="ECO:0000256" key="1">
    <source>
        <dbReference type="SAM" id="SignalP"/>
    </source>
</evidence>
<protein>
    <submittedName>
        <fullName evidence="3">Copper amine oxidase N-terminal domain-containing protein</fullName>
    </submittedName>
</protein>
<accession>A0A9J6ZEP7</accession>
<reference evidence="3" key="1">
    <citation type="submission" date="2022-05" db="EMBL/GenBank/DDBJ databases">
        <title>Novel bacterial taxa in a minimal lignocellulolytic consortium and its capacity to transform plastics disclosed by genome-resolved metagenomics.</title>
        <authorList>
            <person name="Rodriguez C.A.D."/>
            <person name="Diaz-Garcia L."/>
            <person name="Herrera K."/>
            <person name="Tarazona N.A."/>
            <person name="Sproer C."/>
            <person name="Overmann J."/>
            <person name="Jimenez D.J."/>
        </authorList>
    </citation>
    <scope>NUCLEOTIDE SEQUENCE</scope>
    <source>
        <strain evidence="3">MAG5</strain>
    </source>
</reference>
<dbReference type="InterPro" id="IPR036582">
    <property type="entry name" value="Mao_N_sf"/>
</dbReference>
<organism evidence="3 4">
    <name type="scientific">Candidatus Pristimantibacillus lignocellulolyticus</name>
    <dbReference type="NCBI Taxonomy" id="2994561"/>
    <lineage>
        <taxon>Bacteria</taxon>
        <taxon>Bacillati</taxon>
        <taxon>Bacillota</taxon>
        <taxon>Bacilli</taxon>
        <taxon>Bacillales</taxon>
        <taxon>Paenibacillaceae</taxon>
        <taxon>Candidatus Pristimantibacillus</taxon>
    </lineage>
</organism>
<gene>
    <name evidence="3" type="ORF">NAG76_22490</name>
</gene>
<feature type="domain" description="Copper amine oxidase-like N-terminal" evidence="2">
    <location>
        <begin position="43"/>
        <end position="96"/>
    </location>
</feature>
<evidence type="ECO:0000313" key="4">
    <source>
        <dbReference type="Proteomes" id="UP001056756"/>
    </source>
</evidence>
<dbReference type="InterPro" id="IPR012854">
    <property type="entry name" value="Cu_amine_oxidase-like_N"/>
</dbReference>
<feature type="chain" id="PRO_5039898982" evidence="1">
    <location>
        <begin position="26"/>
        <end position="219"/>
    </location>
</feature>
<dbReference type="Proteomes" id="UP001056756">
    <property type="component" value="Chromosome"/>
</dbReference>
<sequence>MKKFKYMIVGAIVGATLATAGSSFAATAFETLKATVRPDYKIVVDGKDAKLNNKPVTIDGSTYLPIREVATLLNKDVNFKSSTNTITLTTKNDTEIDKISINTLGTPFEIGKTTFTVNSYKYIENTKHPQYSEKFFIAVNFDVTVSDNQTNVWRGIHFLSHVNVANQKINVATEENSNLIYPNVTERIEILFPVSEKNTVTSINFKDPVSGNVSVFEIK</sequence>
<evidence type="ECO:0000313" key="3">
    <source>
        <dbReference type="EMBL" id="URN94549.1"/>
    </source>
</evidence>
<dbReference type="SUPFAM" id="SSF55383">
    <property type="entry name" value="Copper amine oxidase, domain N"/>
    <property type="match status" value="1"/>
</dbReference>
<keyword evidence="1" id="KW-0732">Signal</keyword>